<accession>A0A8S0Y5X2</accession>
<dbReference type="EMBL" id="CADCXN010000043">
    <property type="protein sequence ID" value="CAA9889970.1"/>
    <property type="molecule type" value="Genomic_DNA"/>
</dbReference>
<proteinExistence type="predicted"/>
<gene>
    <name evidence="1" type="ORF">METHB2_160037</name>
</gene>
<evidence type="ECO:0000313" key="2">
    <source>
        <dbReference type="Proteomes" id="UP000494216"/>
    </source>
</evidence>
<dbReference type="AlphaFoldDB" id="A0A8S0Y5X2"/>
<keyword evidence="2" id="KW-1185">Reference proteome</keyword>
<comment type="caution">
    <text evidence="1">The sequence shown here is derived from an EMBL/GenBank/DDBJ whole genome shotgun (WGS) entry which is preliminary data.</text>
</comment>
<evidence type="ECO:0000313" key="1">
    <source>
        <dbReference type="EMBL" id="CAA9889970.1"/>
    </source>
</evidence>
<sequence>MRCRYSEVRQALFTNPYQKIGGAEDAAPLPLYEVTVGRLRKGSLPFGKPWRFLQAVERTVDPEADLRWGGDGKDFRRLLHPNVVCLAGWWEINEEIDYSGYFKKAALY</sequence>
<reference evidence="1 2" key="1">
    <citation type="submission" date="2020-02" db="EMBL/GenBank/DDBJ databases">
        <authorList>
            <person name="Hogendoorn C."/>
        </authorList>
    </citation>
    <scope>NUCLEOTIDE SEQUENCE [LARGE SCALE GENOMIC DNA]</scope>
    <source>
        <strain evidence="1">METHB21</strain>
    </source>
</reference>
<dbReference type="Proteomes" id="UP000494216">
    <property type="component" value="Unassembled WGS sequence"/>
</dbReference>
<name>A0A8S0Y5X2_9GAMM</name>
<organism evidence="1 2">
    <name type="scientific">Candidatus Methylobacter favarea</name>
    <dbReference type="NCBI Taxonomy" id="2707345"/>
    <lineage>
        <taxon>Bacteria</taxon>
        <taxon>Pseudomonadati</taxon>
        <taxon>Pseudomonadota</taxon>
        <taxon>Gammaproteobacteria</taxon>
        <taxon>Methylococcales</taxon>
        <taxon>Methylococcaceae</taxon>
        <taxon>Methylobacter</taxon>
    </lineage>
</organism>
<protein>
    <submittedName>
        <fullName evidence="1">Uncharacterized protein</fullName>
    </submittedName>
</protein>